<dbReference type="Gene3D" id="3.30.700.10">
    <property type="entry name" value="Glycoprotein, Type 4 Pilin"/>
    <property type="match status" value="1"/>
</dbReference>
<dbReference type="NCBIfam" id="TIGR02532">
    <property type="entry name" value="IV_pilin_GFxxxE"/>
    <property type="match status" value="1"/>
</dbReference>
<name>A0AAU7FAD2_9NEIS</name>
<evidence type="ECO:0000313" key="2">
    <source>
        <dbReference type="EMBL" id="XBM01685.1"/>
    </source>
</evidence>
<sequence>MLKQSGFSLLELAVVLLIIGIMLASGLGAFSGQMAAQRHRESKLMLERANEALFGFALANHHLPCPADPALANTEATAGMQERQDAGNANAYRCVRSYGDLPWRELGLPELDAWGRRLKYAVATNPGGGTASYAGDFAGSNPTAGTACGLPTNKPCFTLQSASNLLTLRSATRRNGAAATSRILVSNAVAVIYSEGELGALGTSDENDNRNADANYRADTPDAELDDMVLWLPSSQFLYQMTQSRALP</sequence>
<dbReference type="AlphaFoldDB" id="A0AAU7FAD2"/>
<proteinExistence type="predicted"/>
<dbReference type="InterPro" id="IPR045584">
    <property type="entry name" value="Pilin-like"/>
</dbReference>
<feature type="transmembrane region" description="Helical" evidence="1">
    <location>
        <begin position="12"/>
        <end position="36"/>
    </location>
</feature>
<keyword evidence="1" id="KW-0812">Transmembrane</keyword>
<dbReference type="EMBL" id="CP157355">
    <property type="protein sequence ID" value="XBM01685.1"/>
    <property type="molecule type" value="Genomic_DNA"/>
</dbReference>
<keyword evidence="1" id="KW-0472">Membrane</keyword>
<gene>
    <name evidence="2" type="ORF">ABHF33_05235</name>
</gene>
<dbReference type="InterPro" id="IPR012902">
    <property type="entry name" value="N_methyl_site"/>
</dbReference>
<accession>A0AAU7FAD2</accession>
<organism evidence="2">
    <name type="scientific">Chitinibacter mangrovi</name>
    <dbReference type="NCBI Taxonomy" id="3153927"/>
    <lineage>
        <taxon>Bacteria</taxon>
        <taxon>Pseudomonadati</taxon>
        <taxon>Pseudomonadota</taxon>
        <taxon>Betaproteobacteria</taxon>
        <taxon>Neisseriales</taxon>
        <taxon>Chitinibacteraceae</taxon>
        <taxon>Chitinibacter</taxon>
    </lineage>
</organism>
<dbReference type="PROSITE" id="PS00409">
    <property type="entry name" value="PROKAR_NTER_METHYL"/>
    <property type="match status" value="1"/>
</dbReference>
<dbReference type="SUPFAM" id="SSF54523">
    <property type="entry name" value="Pili subunits"/>
    <property type="match status" value="1"/>
</dbReference>
<reference evidence="2" key="1">
    <citation type="submission" date="2024-05" db="EMBL/GenBank/DDBJ databases">
        <authorList>
            <person name="Yang L."/>
            <person name="Pan L."/>
        </authorList>
    </citation>
    <scope>NUCLEOTIDE SEQUENCE</scope>
    <source>
        <strain evidence="2">FCG-7</strain>
    </source>
</reference>
<protein>
    <submittedName>
        <fullName evidence="2">Type II secretion system protein</fullName>
    </submittedName>
</protein>
<dbReference type="KEGG" id="cmav:ABHF33_05235"/>
<keyword evidence="1" id="KW-1133">Transmembrane helix</keyword>
<dbReference type="RefSeq" id="WP_348945961.1">
    <property type="nucleotide sequence ID" value="NZ_CP157355.1"/>
</dbReference>
<dbReference type="Pfam" id="PF07963">
    <property type="entry name" value="N_methyl"/>
    <property type="match status" value="1"/>
</dbReference>
<evidence type="ECO:0000256" key="1">
    <source>
        <dbReference type="SAM" id="Phobius"/>
    </source>
</evidence>